<evidence type="ECO:0000313" key="2">
    <source>
        <dbReference type="EMBL" id="ASZ73331.1"/>
    </source>
</evidence>
<feature type="compositionally biased region" description="Basic and acidic residues" evidence="1">
    <location>
        <begin position="258"/>
        <end position="267"/>
    </location>
</feature>
<dbReference type="EMBL" id="MF668275">
    <property type="protein sequence ID" value="ASZ73331.1"/>
    <property type="molecule type" value="Genomic_DNA"/>
</dbReference>
<sequence length="400" mass="42949">MTILKEAGTVTQKPGGRFKIGVITPGSGSSGTYPRETIEAAGRDKVFAAGTHMYLDHATEADSFQRPEGSIRDLVGVLTEDAYWDDEAGGLVAEARIYSNWRPVLEEMKDDIGVSIRASGEVREDKGQRIITRLSEARSVDFVTRAGRGGRILEVIESARMREASTQDTREQLQAMIPGDSFVRDFDPEAGRVWYETENGTYEQAYTAADGGLALQGEATEVVATTKYVPKTNPAPAGKETAQKEEAAMADTPNDATSRVDEADSKKPTPPNGGGGGGGNETEVEKLRRENAALKAEIAELKKAKAKEARESHVAGIVEEAFKDVEAPTTKRLLIERLSESEDKDDAAILAEAQSIAGETKGIGAGEVHGMGESAPADRKESEQPKHSAEDTVNLLEGSR</sequence>
<keyword evidence="3" id="KW-1185">Reference proteome</keyword>
<organism evidence="2 3">
    <name type="scientific">Brevibacterium phage LuckyBarnes</name>
    <dbReference type="NCBI Taxonomy" id="2027888"/>
    <lineage>
        <taxon>Viruses</taxon>
        <taxon>Duplodnaviria</taxon>
        <taxon>Heunggongvirae</taxon>
        <taxon>Uroviricota</taxon>
        <taxon>Caudoviricetes</taxon>
        <taxon>Luckybarnesvirus</taxon>
        <taxon>Luckybarnesvirus luckybarnes</taxon>
    </lineage>
</organism>
<keyword evidence="2" id="KW-0378">Hydrolase</keyword>
<protein>
    <submittedName>
        <fullName evidence="2">Capsid maturation protease</fullName>
    </submittedName>
</protein>
<name>A0A249XNL5_9CAUD</name>
<gene>
    <name evidence="2" type="ORF">SEA_LUCKYBARNES_11</name>
</gene>
<feature type="region of interest" description="Disordered" evidence="1">
    <location>
        <begin position="357"/>
        <end position="400"/>
    </location>
</feature>
<reference evidence="3" key="1">
    <citation type="submission" date="2017-08" db="EMBL/GenBank/DDBJ databases">
        <authorList>
            <person name="de Groot N.N."/>
        </authorList>
    </citation>
    <scope>NUCLEOTIDE SEQUENCE [LARGE SCALE GENOMIC DNA]</scope>
</reference>
<keyword evidence="2" id="KW-0645">Protease</keyword>
<evidence type="ECO:0000256" key="1">
    <source>
        <dbReference type="SAM" id="MobiDB-lite"/>
    </source>
</evidence>
<evidence type="ECO:0000313" key="3">
    <source>
        <dbReference type="Proteomes" id="UP000224487"/>
    </source>
</evidence>
<feature type="region of interest" description="Disordered" evidence="1">
    <location>
        <begin position="230"/>
        <end position="289"/>
    </location>
</feature>
<proteinExistence type="predicted"/>
<feature type="compositionally biased region" description="Basic and acidic residues" evidence="1">
    <location>
        <begin position="376"/>
        <end position="390"/>
    </location>
</feature>
<accession>A0A249XNL5</accession>
<dbReference type="Proteomes" id="UP000224487">
    <property type="component" value="Genome"/>
</dbReference>
<dbReference type="GO" id="GO:0006508">
    <property type="term" value="P:proteolysis"/>
    <property type="evidence" value="ECO:0007669"/>
    <property type="project" value="UniProtKB-KW"/>
</dbReference>
<dbReference type="GO" id="GO:0008233">
    <property type="term" value="F:peptidase activity"/>
    <property type="evidence" value="ECO:0007669"/>
    <property type="project" value="UniProtKB-KW"/>
</dbReference>